<proteinExistence type="predicted"/>
<gene>
    <name evidence="2" type="ORF">MPNT_170055</name>
</gene>
<keyword evidence="3" id="KW-1185">Reference proteome</keyword>
<dbReference type="InterPro" id="IPR021810">
    <property type="entry name" value="T1RH-like_C"/>
</dbReference>
<organism evidence="2 3">
    <name type="scientific">Candidatus Methylacidithermus pantelleriae</name>
    <dbReference type="NCBI Taxonomy" id="2744239"/>
    <lineage>
        <taxon>Bacteria</taxon>
        <taxon>Pseudomonadati</taxon>
        <taxon>Verrucomicrobiota</taxon>
        <taxon>Methylacidiphilae</taxon>
        <taxon>Methylacidiphilales</taxon>
        <taxon>Methylacidiphilaceae</taxon>
        <taxon>Candidatus Methylacidithermus</taxon>
    </lineage>
</organism>
<comment type="caution">
    <text evidence="2">The sequence shown here is derived from an EMBL/GenBank/DDBJ whole genome shotgun (WGS) entry which is preliminary data.</text>
</comment>
<evidence type="ECO:0000259" key="1">
    <source>
        <dbReference type="Pfam" id="PF11867"/>
    </source>
</evidence>
<dbReference type="AlphaFoldDB" id="A0A8J2FNC0"/>
<name>A0A8J2FNC0_9BACT</name>
<dbReference type="Pfam" id="PF11867">
    <property type="entry name" value="T1RH-like_C"/>
    <property type="match status" value="1"/>
</dbReference>
<dbReference type="EMBL" id="CAJNOB010000009">
    <property type="protein sequence ID" value="CAF0694750.1"/>
    <property type="molecule type" value="Genomic_DNA"/>
</dbReference>
<accession>A0A8J2FNC0</accession>
<sequence length="43" mass="5114">MLEETIRRYQNRAIEELIAFAREMREADLRGERLSLCEGEPAF</sequence>
<protein>
    <recommendedName>
        <fullName evidence="1">Type I restriction enzyme HindI endonuclease subunit-like C-terminal domain-containing protein</fullName>
    </recommendedName>
</protein>
<dbReference type="Proteomes" id="UP000663859">
    <property type="component" value="Unassembled WGS sequence"/>
</dbReference>
<evidence type="ECO:0000313" key="3">
    <source>
        <dbReference type="Proteomes" id="UP000663859"/>
    </source>
</evidence>
<feature type="domain" description="Type I restriction enzyme HindI endonuclease subunit-like C-terminal" evidence="1">
    <location>
        <begin position="1"/>
        <end position="43"/>
    </location>
</feature>
<evidence type="ECO:0000313" key="2">
    <source>
        <dbReference type="EMBL" id="CAF0694750.1"/>
    </source>
</evidence>
<reference evidence="2" key="1">
    <citation type="submission" date="2021-02" db="EMBL/GenBank/DDBJ databases">
        <authorList>
            <person name="Cremers G."/>
            <person name="Picone N."/>
        </authorList>
    </citation>
    <scope>NUCLEOTIDE SEQUENCE</scope>
    <source>
        <strain evidence="2">PQ17</strain>
    </source>
</reference>